<evidence type="ECO:0000256" key="1">
    <source>
        <dbReference type="ARBA" id="ARBA00005898"/>
    </source>
</evidence>
<keyword evidence="4" id="KW-0547">Nucleotide-binding</keyword>
<feature type="domain" description="Mur ligase central" evidence="12">
    <location>
        <begin position="47"/>
        <end position="252"/>
    </location>
</feature>
<evidence type="ECO:0008006" key="15">
    <source>
        <dbReference type="Google" id="ProtNLM"/>
    </source>
</evidence>
<keyword evidence="2" id="KW-0963">Cytoplasm</keyword>
<evidence type="ECO:0000256" key="2">
    <source>
        <dbReference type="ARBA" id="ARBA00022490"/>
    </source>
</evidence>
<dbReference type="UniPathway" id="UPA00219"/>
<comment type="subcellular location">
    <subcellularLocation>
        <location evidence="9">Cytoplasm</location>
    </subcellularLocation>
</comment>
<evidence type="ECO:0000256" key="10">
    <source>
        <dbReference type="SAM" id="Phobius"/>
    </source>
</evidence>
<reference evidence="14" key="1">
    <citation type="submission" date="2017-09" db="EMBL/GenBank/DDBJ databases">
        <title>Depth-based differentiation of microbial function through sediment-hosted aquifers and enrichment of novel symbionts in the deep terrestrial subsurface.</title>
        <authorList>
            <person name="Probst A.J."/>
            <person name="Ladd B."/>
            <person name="Jarett J.K."/>
            <person name="Geller-Mcgrath D.E."/>
            <person name="Sieber C.M.K."/>
            <person name="Emerson J.B."/>
            <person name="Anantharaman K."/>
            <person name="Thomas B.C."/>
            <person name="Malmstrom R."/>
            <person name="Stieglmeier M."/>
            <person name="Klingl A."/>
            <person name="Woyke T."/>
            <person name="Ryan C.M."/>
            <person name="Banfield J.F."/>
        </authorList>
    </citation>
    <scope>NUCLEOTIDE SEQUENCE [LARGE SCALE GENOMIC DNA]</scope>
</reference>
<keyword evidence="9" id="KW-0132">Cell division</keyword>
<accession>A0A2M7R5Z7</accession>
<evidence type="ECO:0000256" key="4">
    <source>
        <dbReference type="ARBA" id="ARBA00022741"/>
    </source>
</evidence>
<keyword evidence="10" id="KW-0472">Membrane</keyword>
<dbReference type="GO" id="GO:0004326">
    <property type="term" value="F:tetrahydrofolylpolyglutamate synthase activity"/>
    <property type="evidence" value="ECO:0007669"/>
    <property type="project" value="InterPro"/>
</dbReference>
<keyword evidence="9" id="KW-0131">Cell cycle</keyword>
<feature type="domain" description="Mur ligase C-terminal" evidence="11">
    <location>
        <begin position="275"/>
        <end position="424"/>
    </location>
</feature>
<dbReference type="GO" id="GO:0009252">
    <property type="term" value="P:peptidoglycan biosynthetic process"/>
    <property type="evidence" value="ECO:0007669"/>
    <property type="project" value="UniProtKB-UniPathway"/>
</dbReference>
<protein>
    <recommendedName>
        <fullName evidence="15">UDP-N-acetylmuramoyl-L-alanyl-D-glutamate--2, 6-diaminopimelate ligase</fullName>
    </recommendedName>
</protein>
<dbReference type="GO" id="GO:0005737">
    <property type="term" value="C:cytoplasm"/>
    <property type="evidence" value="ECO:0007669"/>
    <property type="project" value="UniProtKB-SubCell"/>
</dbReference>
<keyword evidence="8 9" id="KW-0961">Cell wall biogenesis/degradation</keyword>
<gene>
    <name evidence="13" type="ORF">COY73_03425</name>
</gene>
<sequence length="456" mass="51538">MGISNGVKEIIKKFIPAFLLSWYHFGLVFLGAVLYQFPSKKIKVIGVTGTNGKSTVVELTTKILEEAGYKVASLSSIKFKIRNKEWPNTLKMTMPGRLKLQKFLREDVNAGCQYAVIEVTSEGIKQHRHQFIDFDVAVFTNLTPEHIEAHGGFEKYRQEKGKLFRTTKKIHIVNSDDKNAQYFLNFPADKKYLYKIKNQKSKANYRERFSVIEAEDVQVLPSGLKFSLNNTKFNLKLLGEFNVYNALAAVCIGVSQEINLETCKKALEKVEGIPGRMEEVISHPFKVFVDYAFTPNALEKVYQTLTHQPINLSTNKLICVLGACGGGRDKWKRPVLGEIAAKYCDEVIITNEDPYNEDPIDIIDQVAQGAEKISIHQFTPTPNFGVGASQHKSAVHKILDRRKAIRKSLELANSNDVVVITGKGSEPWVCVAKGKKIPWDDRKIVREEFHELKTKS</sequence>
<feature type="transmembrane region" description="Helical" evidence="10">
    <location>
        <begin position="14"/>
        <end position="35"/>
    </location>
</feature>
<evidence type="ECO:0000256" key="8">
    <source>
        <dbReference type="ARBA" id="ARBA00023316"/>
    </source>
</evidence>
<keyword evidence="5" id="KW-0067">ATP-binding</keyword>
<evidence type="ECO:0000259" key="11">
    <source>
        <dbReference type="Pfam" id="PF02875"/>
    </source>
</evidence>
<keyword evidence="10" id="KW-0812">Transmembrane</keyword>
<dbReference type="Gene3D" id="3.40.1190.10">
    <property type="entry name" value="Mur-like, catalytic domain"/>
    <property type="match status" value="1"/>
</dbReference>
<dbReference type="GO" id="GO:0005524">
    <property type="term" value="F:ATP binding"/>
    <property type="evidence" value="ECO:0007669"/>
    <property type="project" value="UniProtKB-KW"/>
</dbReference>
<evidence type="ECO:0000256" key="9">
    <source>
        <dbReference type="RuleBase" id="RU004135"/>
    </source>
</evidence>
<dbReference type="SUPFAM" id="SSF53623">
    <property type="entry name" value="MurD-like peptide ligases, catalytic domain"/>
    <property type="match status" value="1"/>
</dbReference>
<dbReference type="InterPro" id="IPR013221">
    <property type="entry name" value="Mur_ligase_cen"/>
</dbReference>
<dbReference type="Pfam" id="PF08245">
    <property type="entry name" value="Mur_ligase_M"/>
    <property type="match status" value="1"/>
</dbReference>
<organism evidence="13 14">
    <name type="scientific">Candidatus Nealsonbacteria bacterium CG_4_10_14_0_8_um_filter_37_14</name>
    <dbReference type="NCBI Taxonomy" id="1974684"/>
    <lineage>
        <taxon>Bacteria</taxon>
        <taxon>Candidatus Nealsoniibacteriota</taxon>
    </lineage>
</organism>
<dbReference type="SUPFAM" id="SSF53244">
    <property type="entry name" value="MurD-like peptide ligases, peptide-binding domain"/>
    <property type="match status" value="1"/>
</dbReference>
<proteinExistence type="inferred from homology"/>
<dbReference type="PANTHER" id="PTHR23135:SF4">
    <property type="entry name" value="UDP-N-ACETYLMURAMOYL-L-ALANYL-D-GLUTAMATE--2,6-DIAMINOPIMELATE LIGASE MURE HOMOLOG, CHLOROPLASTIC"/>
    <property type="match status" value="1"/>
</dbReference>
<comment type="caution">
    <text evidence="13">The sequence shown here is derived from an EMBL/GenBank/DDBJ whole genome shotgun (WGS) entry which is preliminary data.</text>
</comment>
<dbReference type="GO" id="GO:0008360">
    <property type="term" value="P:regulation of cell shape"/>
    <property type="evidence" value="ECO:0007669"/>
    <property type="project" value="UniProtKB-KW"/>
</dbReference>
<keyword evidence="10" id="KW-1133">Transmembrane helix</keyword>
<dbReference type="NCBIfam" id="TIGR01085">
    <property type="entry name" value="murE"/>
    <property type="match status" value="1"/>
</dbReference>
<dbReference type="PANTHER" id="PTHR23135">
    <property type="entry name" value="MUR LIGASE FAMILY MEMBER"/>
    <property type="match status" value="1"/>
</dbReference>
<dbReference type="EMBL" id="PFLW01000082">
    <property type="protein sequence ID" value="PIY88548.1"/>
    <property type="molecule type" value="Genomic_DNA"/>
</dbReference>
<dbReference type="InterPro" id="IPR018109">
    <property type="entry name" value="Folylpolyglutamate_synth_CS"/>
</dbReference>
<dbReference type="AlphaFoldDB" id="A0A2M7R5Z7"/>
<dbReference type="Proteomes" id="UP000230767">
    <property type="component" value="Unassembled WGS sequence"/>
</dbReference>
<keyword evidence="7 9" id="KW-0573">Peptidoglycan synthesis</keyword>
<dbReference type="InterPro" id="IPR004101">
    <property type="entry name" value="Mur_ligase_C"/>
</dbReference>
<comment type="similarity">
    <text evidence="1">Belongs to the MurCDEF family. MurE subfamily.</text>
</comment>
<evidence type="ECO:0000313" key="14">
    <source>
        <dbReference type="Proteomes" id="UP000230767"/>
    </source>
</evidence>
<dbReference type="InterPro" id="IPR005761">
    <property type="entry name" value="UDP-N-AcMur-Glu-dNH2Pim_ligase"/>
</dbReference>
<keyword evidence="3" id="KW-0436">Ligase</keyword>
<dbReference type="Gene3D" id="3.90.190.20">
    <property type="entry name" value="Mur ligase, C-terminal domain"/>
    <property type="match status" value="1"/>
</dbReference>
<evidence type="ECO:0000256" key="6">
    <source>
        <dbReference type="ARBA" id="ARBA00022960"/>
    </source>
</evidence>
<dbReference type="GO" id="GO:0051301">
    <property type="term" value="P:cell division"/>
    <property type="evidence" value="ECO:0007669"/>
    <property type="project" value="UniProtKB-KW"/>
</dbReference>
<dbReference type="GO" id="GO:0071555">
    <property type="term" value="P:cell wall organization"/>
    <property type="evidence" value="ECO:0007669"/>
    <property type="project" value="UniProtKB-KW"/>
</dbReference>
<evidence type="ECO:0000256" key="5">
    <source>
        <dbReference type="ARBA" id="ARBA00022840"/>
    </source>
</evidence>
<dbReference type="InterPro" id="IPR036615">
    <property type="entry name" value="Mur_ligase_C_dom_sf"/>
</dbReference>
<evidence type="ECO:0000256" key="7">
    <source>
        <dbReference type="ARBA" id="ARBA00022984"/>
    </source>
</evidence>
<dbReference type="Pfam" id="PF02875">
    <property type="entry name" value="Mur_ligase_C"/>
    <property type="match status" value="1"/>
</dbReference>
<dbReference type="InterPro" id="IPR036565">
    <property type="entry name" value="Mur-like_cat_sf"/>
</dbReference>
<dbReference type="PROSITE" id="PS01011">
    <property type="entry name" value="FOLYLPOLYGLU_SYNT_1"/>
    <property type="match status" value="1"/>
</dbReference>
<evidence type="ECO:0000313" key="13">
    <source>
        <dbReference type="EMBL" id="PIY88548.1"/>
    </source>
</evidence>
<keyword evidence="6 9" id="KW-0133">Cell shape</keyword>
<evidence type="ECO:0000259" key="12">
    <source>
        <dbReference type="Pfam" id="PF08245"/>
    </source>
</evidence>
<evidence type="ECO:0000256" key="3">
    <source>
        <dbReference type="ARBA" id="ARBA00022598"/>
    </source>
</evidence>
<name>A0A2M7R5Z7_9BACT</name>
<comment type="pathway">
    <text evidence="9">Cell wall biogenesis; peptidoglycan biosynthesis.</text>
</comment>